<name>A0A1L3MRH0_9BACI</name>
<dbReference type="STRING" id="1547283.A9C19_09285"/>
<evidence type="ECO:0000313" key="1">
    <source>
        <dbReference type="EMBL" id="APH04926.1"/>
    </source>
</evidence>
<keyword evidence="2" id="KW-1185">Reference proteome</keyword>
<dbReference type="RefSeq" id="WP_072579721.1">
    <property type="nucleotide sequence ID" value="NZ_CP016020.1"/>
</dbReference>
<organism evidence="1 2">
    <name type="scientific">Bacillus weihaiensis</name>
    <dbReference type="NCBI Taxonomy" id="1547283"/>
    <lineage>
        <taxon>Bacteria</taxon>
        <taxon>Bacillati</taxon>
        <taxon>Bacillota</taxon>
        <taxon>Bacilli</taxon>
        <taxon>Bacillales</taxon>
        <taxon>Bacillaceae</taxon>
        <taxon>Bacillus</taxon>
    </lineage>
</organism>
<dbReference type="Proteomes" id="UP000181936">
    <property type="component" value="Chromosome"/>
</dbReference>
<accession>A0A1L3MRH0</accession>
<proteinExistence type="predicted"/>
<sequence>MVIKELYLRAIQQEESTLAHYLFHLLKEKKIRLEEPVSSLNFDLANHDEVADLIERNVLGFHKVCIYSLKRNKHQYVFIFARSEKSAIQHFITSFHQEPMSCHEHSLNLELVRGKGVISFREMKKEFDTFPAIAGYYQAEQRVYRHKQYC</sequence>
<dbReference type="KEGG" id="bwh:A9C19_09285"/>
<dbReference type="AlphaFoldDB" id="A0A1L3MRH0"/>
<reference evidence="1 2" key="1">
    <citation type="journal article" date="2016" name="Sci. Rep.">
        <title>Complete genome sequence and transcriptomic analysis of a novel marine strain Bacillus weihaiensis reveals the mechanism of brown algae degradation.</title>
        <authorList>
            <person name="Zhu Y."/>
            <person name="Chen P."/>
            <person name="Bao Y."/>
            <person name="Men Y."/>
            <person name="Zeng Y."/>
            <person name="Yang J."/>
            <person name="Sun J."/>
            <person name="Sun Y."/>
        </authorList>
    </citation>
    <scope>NUCLEOTIDE SEQUENCE [LARGE SCALE GENOMIC DNA]</scope>
    <source>
        <strain evidence="1 2">Alg07</strain>
    </source>
</reference>
<dbReference type="EMBL" id="CP016020">
    <property type="protein sequence ID" value="APH04926.1"/>
    <property type="molecule type" value="Genomic_DNA"/>
</dbReference>
<protein>
    <submittedName>
        <fullName evidence="1">Uncharacterized protein</fullName>
    </submittedName>
</protein>
<gene>
    <name evidence="1" type="ORF">A9C19_09285</name>
</gene>
<evidence type="ECO:0000313" key="2">
    <source>
        <dbReference type="Proteomes" id="UP000181936"/>
    </source>
</evidence>
<dbReference type="OrthoDB" id="2880076at2"/>